<reference evidence="2" key="2">
    <citation type="submission" date="2017-11" db="EMBL/GenBank/DDBJ databases">
        <title>Coralsnake Venomics: Analyses of Venom Gland Transcriptomes and Proteomes of Six Brazilian Taxa.</title>
        <authorList>
            <person name="Aird S.D."/>
            <person name="Jorge da Silva N."/>
            <person name="Qiu L."/>
            <person name="Villar-Briones A."/>
            <person name="Aparecida-Saddi V."/>
            <person name="Campos-Telles M.P."/>
            <person name="Grau M."/>
            <person name="Mikheyev A.S."/>
        </authorList>
    </citation>
    <scope>NUCLEOTIDE SEQUENCE</scope>
    <source>
        <tissue evidence="2">Venom_gland</tissue>
    </source>
</reference>
<reference evidence="2" key="1">
    <citation type="submission" date="2017-07" db="EMBL/GenBank/DDBJ databases">
        <authorList>
            <person name="Mikheyev A."/>
            <person name="Grau M."/>
        </authorList>
    </citation>
    <scope>NUCLEOTIDE SEQUENCE</scope>
    <source>
        <tissue evidence="2">Venom_gland</tissue>
    </source>
</reference>
<evidence type="ECO:0000313" key="2">
    <source>
        <dbReference type="EMBL" id="LAA77084.1"/>
    </source>
</evidence>
<sequence length="107" mass="12679">MQKFKEALEQDSWFQTHKDDLITKQDLAWKEIKVYIPNNQRTLVSERAHDAKSAGHFGFVKTHHLVKRQVLVAKNEKGHKRIWCKLLSLRFHEAIAWENPRFITVTS</sequence>
<organism evidence="2">
    <name type="scientific">Micrurus lemniscatus lemniscatus</name>
    <dbReference type="NCBI Taxonomy" id="129467"/>
    <lineage>
        <taxon>Eukaryota</taxon>
        <taxon>Metazoa</taxon>
        <taxon>Chordata</taxon>
        <taxon>Craniata</taxon>
        <taxon>Vertebrata</taxon>
        <taxon>Euteleostomi</taxon>
        <taxon>Lepidosauria</taxon>
        <taxon>Squamata</taxon>
        <taxon>Bifurcata</taxon>
        <taxon>Unidentata</taxon>
        <taxon>Episquamata</taxon>
        <taxon>Toxicofera</taxon>
        <taxon>Serpentes</taxon>
        <taxon>Colubroidea</taxon>
        <taxon>Elapidae</taxon>
        <taxon>Elapinae</taxon>
        <taxon>Micrurus</taxon>
    </lineage>
</organism>
<name>A0A2D4HYM8_MICLE</name>
<evidence type="ECO:0000259" key="1">
    <source>
        <dbReference type="Pfam" id="PF17921"/>
    </source>
</evidence>
<proteinExistence type="predicted"/>
<protein>
    <recommendedName>
        <fullName evidence="1">Integrase zinc-binding domain-containing protein</fullName>
    </recommendedName>
</protein>
<dbReference type="AlphaFoldDB" id="A0A2D4HYM8"/>
<dbReference type="Gene3D" id="1.10.340.70">
    <property type="match status" value="1"/>
</dbReference>
<feature type="domain" description="Integrase zinc-binding" evidence="1">
    <location>
        <begin position="36"/>
        <end position="70"/>
    </location>
</feature>
<dbReference type="EMBL" id="IACK01070846">
    <property type="protein sequence ID" value="LAA77084.1"/>
    <property type="molecule type" value="Transcribed_RNA"/>
</dbReference>
<dbReference type="Pfam" id="PF17921">
    <property type="entry name" value="Integrase_H2C2"/>
    <property type="match status" value="1"/>
</dbReference>
<accession>A0A2D4HYM8</accession>
<dbReference type="InterPro" id="IPR041588">
    <property type="entry name" value="Integrase_H2C2"/>
</dbReference>